<dbReference type="Pfam" id="PF00201">
    <property type="entry name" value="UDPGT"/>
    <property type="match status" value="1"/>
</dbReference>
<sequence length="449" mass="50017">RQTSRSPTQFHRHLRHPHRRFPSKALKSTLDSLPTFIDSVFLPPVDLSDLPPDSKIETRISLMVSRSLSSLHDAFVSMVAGTKLVGLVVDMFVTDAFDVANEFNVPSYIYFPSTAMMLLFFLYLQELDRTVSCEYKDMVEPVRLPGCIPIHGNELLDRTQDQKNDAYKWLLHQASRFRSVKGIMVNGFPDLESGPIKALQAKQSGKPPVYPVGPLINVDLSDKPDPSGCIKWLDIQPVGSVLFVSFGSGGTLSRNQVNELAMGLEMSEQRFLWVIRTPNDSFANATYFNVDTQKDDDPFMFLPKGFVERTKGCDLVVGSWAPQARVLNHWSTGGFLTHCGWNSVLESVVNGIPLIAWPLYAEQKMNALMLSEDAKVALRPKPNKNGLICRDEIAKVVKCLMGSEEGKSVRNRMLELKEAAKRVLCENGSSTIALSEVADSINHALLSTN</sequence>
<dbReference type="EMBL" id="JABEZY010000004">
    <property type="protein sequence ID" value="MBA0736223.1"/>
    <property type="molecule type" value="Genomic_DNA"/>
</dbReference>
<comment type="similarity">
    <text evidence="1 4">Belongs to the UDP-glycosyltransferase family.</text>
</comment>
<protein>
    <recommendedName>
        <fullName evidence="5">Glycosyltransferase</fullName>
        <ecNumber evidence="5">2.4.1.-</ecNumber>
    </recommendedName>
</protein>
<dbReference type="FunFam" id="3.40.50.2000:FF:000051">
    <property type="entry name" value="Glycosyltransferase"/>
    <property type="match status" value="1"/>
</dbReference>
<evidence type="ECO:0000313" key="7">
    <source>
        <dbReference type="Proteomes" id="UP000593579"/>
    </source>
</evidence>
<keyword evidence="3 4" id="KW-0808">Transferase</keyword>
<name>A0A7J9BJ86_GOSGO</name>
<evidence type="ECO:0000256" key="5">
    <source>
        <dbReference type="RuleBase" id="RU362057"/>
    </source>
</evidence>
<evidence type="ECO:0000256" key="1">
    <source>
        <dbReference type="ARBA" id="ARBA00009995"/>
    </source>
</evidence>
<dbReference type="PROSITE" id="PS00375">
    <property type="entry name" value="UDPGT"/>
    <property type="match status" value="1"/>
</dbReference>
<dbReference type="AlphaFoldDB" id="A0A7J9BJ86"/>
<keyword evidence="2 4" id="KW-0328">Glycosyltransferase</keyword>
<evidence type="ECO:0000256" key="3">
    <source>
        <dbReference type="ARBA" id="ARBA00022679"/>
    </source>
</evidence>
<gene>
    <name evidence="6" type="ORF">Gogos_009793</name>
</gene>
<dbReference type="InterPro" id="IPR002213">
    <property type="entry name" value="UDP_glucos_trans"/>
</dbReference>
<feature type="non-terminal residue" evidence="6">
    <location>
        <position position="1"/>
    </location>
</feature>
<dbReference type="EC" id="2.4.1.-" evidence="5"/>
<evidence type="ECO:0000313" key="6">
    <source>
        <dbReference type="EMBL" id="MBA0736223.1"/>
    </source>
</evidence>
<dbReference type="PANTHER" id="PTHR48046:SF6">
    <property type="entry name" value="GLYCOSYLTRANSFERASE"/>
    <property type="match status" value="1"/>
</dbReference>
<accession>A0A7J9BJ86</accession>
<dbReference type="Proteomes" id="UP000593579">
    <property type="component" value="Unassembled WGS sequence"/>
</dbReference>
<dbReference type="FunFam" id="3.40.50.2000:FF:000054">
    <property type="entry name" value="Glycosyltransferase"/>
    <property type="match status" value="1"/>
</dbReference>
<dbReference type="Gene3D" id="3.40.50.2000">
    <property type="entry name" value="Glycogen Phosphorylase B"/>
    <property type="match status" value="2"/>
</dbReference>
<dbReference type="GO" id="GO:0008194">
    <property type="term" value="F:UDP-glycosyltransferase activity"/>
    <property type="evidence" value="ECO:0007669"/>
    <property type="project" value="InterPro"/>
</dbReference>
<dbReference type="OrthoDB" id="992015at2759"/>
<evidence type="ECO:0000256" key="2">
    <source>
        <dbReference type="ARBA" id="ARBA00022676"/>
    </source>
</evidence>
<comment type="caution">
    <text evidence="6">The sequence shown here is derived from an EMBL/GenBank/DDBJ whole genome shotgun (WGS) entry which is preliminary data.</text>
</comment>
<proteinExistence type="inferred from homology"/>
<keyword evidence="7" id="KW-1185">Reference proteome</keyword>
<dbReference type="PANTHER" id="PTHR48046">
    <property type="entry name" value="UDP-GLYCOSYLTRANSFERASE 72E1"/>
    <property type="match status" value="1"/>
</dbReference>
<dbReference type="InterPro" id="IPR035595">
    <property type="entry name" value="UDP_glycos_trans_CS"/>
</dbReference>
<dbReference type="CDD" id="cd03784">
    <property type="entry name" value="GT1_Gtf-like"/>
    <property type="match status" value="1"/>
</dbReference>
<dbReference type="SUPFAM" id="SSF53756">
    <property type="entry name" value="UDP-Glycosyltransferase/glycogen phosphorylase"/>
    <property type="match status" value="1"/>
</dbReference>
<reference evidence="6 7" key="1">
    <citation type="journal article" date="2019" name="Genome Biol. Evol.">
        <title>Insights into the evolution of the New World diploid cottons (Gossypium, subgenus Houzingenia) based on genome sequencing.</title>
        <authorList>
            <person name="Grover C.E."/>
            <person name="Arick M.A. 2nd"/>
            <person name="Thrash A."/>
            <person name="Conover J.L."/>
            <person name="Sanders W.S."/>
            <person name="Peterson D.G."/>
            <person name="Frelichowski J.E."/>
            <person name="Scheffler J.A."/>
            <person name="Scheffler B.E."/>
            <person name="Wendel J.F."/>
        </authorList>
    </citation>
    <scope>NUCLEOTIDE SEQUENCE [LARGE SCALE GENOMIC DNA]</scope>
    <source>
        <strain evidence="6">5</strain>
        <tissue evidence="6">Leaf</tissue>
    </source>
</reference>
<organism evidence="6 7">
    <name type="scientific">Gossypium gossypioides</name>
    <name type="common">Mexican cotton</name>
    <name type="synonym">Selera gossypioides</name>
    <dbReference type="NCBI Taxonomy" id="34282"/>
    <lineage>
        <taxon>Eukaryota</taxon>
        <taxon>Viridiplantae</taxon>
        <taxon>Streptophyta</taxon>
        <taxon>Embryophyta</taxon>
        <taxon>Tracheophyta</taxon>
        <taxon>Spermatophyta</taxon>
        <taxon>Magnoliopsida</taxon>
        <taxon>eudicotyledons</taxon>
        <taxon>Gunneridae</taxon>
        <taxon>Pentapetalae</taxon>
        <taxon>rosids</taxon>
        <taxon>malvids</taxon>
        <taxon>Malvales</taxon>
        <taxon>Malvaceae</taxon>
        <taxon>Malvoideae</taxon>
        <taxon>Gossypium</taxon>
    </lineage>
</organism>
<evidence type="ECO:0000256" key="4">
    <source>
        <dbReference type="RuleBase" id="RU003718"/>
    </source>
</evidence>